<dbReference type="InterPro" id="IPR056314">
    <property type="entry name" value="AP3B1/2_C"/>
</dbReference>
<evidence type="ECO:0000256" key="7">
    <source>
        <dbReference type="ARBA" id="ARBA00023034"/>
    </source>
</evidence>
<evidence type="ECO:0000256" key="10">
    <source>
        <dbReference type="ARBA" id="ARBA00023570"/>
    </source>
</evidence>
<dbReference type="Pfam" id="PF24080">
    <property type="entry name" value="AP3B1_C_2"/>
    <property type="match status" value="1"/>
</dbReference>
<evidence type="ECO:0000256" key="9">
    <source>
        <dbReference type="ARBA" id="ARBA00023329"/>
    </source>
</evidence>
<dbReference type="FunFam" id="1.25.10.10:FF:000428">
    <property type="entry name" value="Adaptor related protein complex 3 subunit beta 1"/>
    <property type="match status" value="1"/>
</dbReference>
<dbReference type="GO" id="GO:0016192">
    <property type="term" value="P:vesicle-mediated transport"/>
    <property type="evidence" value="ECO:0007669"/>
    <property type="project" value="InterPro"/>
</dbReference>
<feature type="compositionally biased region" description="Low complexity" evidence="11">
    <location>
        <begin position="531"/>
        <end position="541"/>
    </location>
</feature>
<feature type="non-terminal residue" evidence="13">
    <location>
        <position position="1"/>
    </location>
</feature>
<dbReference type="Pfam" id="PF14796">
    <property type="entry name" value="AP3B1_C"/>
    <property type="match status" value="1"/>
</dbReference>
<feature type="non-terminal residue" evidence="13">
    <location>
        <position position="849"/>
    </location>
</feature>
<feature type="compositionally biased region" description="Acidic residues" evidence="11">
    <location>
        <begin position="542"/>
        <end position="560"/>
    </location>
</feature>
<dbReference type="Proteomes" id="UP000545332">
    <property type="component" value="Unassembled WGS sequence"/>
</dbReference>
<feature type="compositionally biased region" description="Low complexity" evidence="11">
    <location>
        <begin position="581"/>
        <end position="605"/>
    </location>
</feature>
<dbReference type="PIRSF" id="PIRSF037096">
    <property type="entry name" value="AP3_complex_beta"/>
    <property type="match status" value="1"/>
</dbReference>
<proteinExistence type="inferred from homology"/>
<dbReference type="EMBL" id="VWPX01001330">
    <property type="protein sequence ID" value="NWI08801.1"/>
    <property type="molecule type" value="Genomic_DNA"/>
</dbReference>
<accession>A0A7K4JXQ8</accession>
<keyword evidence="9" id="KW-0968">Cytoplasmic vesicle</keyword>
<evidence type="ECO:0000256" key="1">
    <source>
        <dbReference type="ARBA" id="ARBA00004145"/>
    </source>
</evidence>
<dbReference type="Pfam" id="PF01602">
    <property type="entry name" value="Adaptin_N"/>
    <property type="match status" value="1"/>
</dbReference>
<name>A0A7K4JXQ8_9AVES</name>
<evidence type="ECO:0000256" key="8">
    <source>
        <dbReference type="ARBA" id="ARBA00023136"/>
    </source>
</evidence>
<dbReference type="PANTHER" id="PTHR11134">
    <property type="entry name" value="ADAPTOR COMPLEX SUBUNIT BETA FAMILY MEMBER"/>
    <property type="match status" value="1"/>
</dbReference>
<dbReference type="SUPFAM" id="SSF48371">
    <property type="entry name" value="ARM repeat"/>
    <property type="match status" value="1"/>
</dbReference>
<evidence type="ECO:0000256" key="6">
    <source>
        <dbReference type="ARBA" id="ARBA00022927"/>
    </source>
</evidence>
<dbReference type="AlphaFoldDB" id="A0A7K4JXQ8"/>
<evidence type="ECO:0000313" key="14">
    <source>
        <dbReference type="Proteomes" id="UP000545332"/>
    </source>
</evidence>
<evidence type="ECO:0000256" key="5">
    <source>
        <dbReference type="ARBA" id="ARBA00022553"/>
    </source>
</evidence>
<comment type="caution">
    <text evidence="13">The sequence shown here is derived from an EMBL/GenBank/DDBJ whole genome shotgun (WGS) entry which is preliminary data.</text>
</comment>
<dbReference type="GO" id="GO:0006886">
    <property type="term" value="P:intracellular protein transport"/>
    <property type="evidence" value="ECO:0007669"/>
    <property type="project" value="InterPro"/>
</dbReference>
<comment type="function">
    <text evidence="10">Subunit of non-clathrin- and clathrin-associated adaptor protein complex 3 (AP-3) that plays a role in protein sorting in the late-Golgi/trans-Golgi network (TGN) and/or endosomes. The AP complexes mediate both the recruitment of clathrin to membranes and the recognition of sorting signals within the cytosolic tails of transmembrane cargo molecules. AP-3 appears to be involved in the sorting of a subset of transmembrane proteins targeted to lysosomes and lysosome-related organelles. In concert with the BLOC-1 complex, AP-3 is required to target cargos into vesicles assembled at cell bodies for delivery into neurites and nerve terminals.</text>
</comment>
<keyword evidence="14" id="KW-1185">Reference proteome</keyword>
<sequence>HSLDSDQKDQLIEVIEKLLADKTTLVAGSVVMAFEEVCPERIDLIHKNYRKLCNLLIDVEEWGQVVIINMLTRYARTQFLSPNQNESLLEESTEKAFYGSDEEDAKDARAEAASLAKRKPYVMDPDHRLLLRNTKPLLQSRNAAVVMAVAQLYFHLAPKAEVGVIAKALVRLLRSHSEVQYVVLQNVATMSIKRRGMFEPYLKSFYIRSTDPTQIKILKLEVLTNLANETNISTILREFQTYIRSMDKDFVAATIQAIGRCATNIGKVRDTCLNGLVQLLSNRDELVVAESVVVIKKLLQMQPAQHSEIIKHMAKLTDNIQVPMARASILWLIGEYCEHVPKIAPDVLRKMAKSFTNEEDIVKLQVINLAAKLYLTNSKQSKLLTQYVLNLAKYDQNYDIRDRARFIRQLIVPTEKSGALNKYAKKLFLAQKPAPILESSFKDRDHFQLGSLSHLLNAKAVGYQELPDWPDEAPDPSVRNVEVVPEWTKCTSREKRKEKVEKPFYSDSEGESGPTESADSEPESVSEESESSSSSGSSSSGSEEEEEGSGDHEEEEEEEGVKDKKKKQQQGSKGRGETSSEEASASESSSSESDSGSEAPESPAEAEAKRRKAPSAKAAGPKEISLLDLDDFTPPSPQPAPASSIVSTSLVTDLEGLTLTDTSLAPALLSPALGALRSYELLHRMAGEGLSVEYCFSRRPFPHDPHMVAVQMQICNNTDAEVKSVRVSAPKPLSGMRIHEFPEIESLAPGDTASVVMGIDFCDSTQAANFQLCTHTRQFYVSIQPPVGELMAPVFMSENEFKKEQGKLTGMSEITEKLPLPDACRSDQAVVQRVTSAAHVGRVPCGAGS</sequence>
<evidence type="ECO:0000313" key="13">
    <source>
        <dbReference type="EMBL" id="NWI08801.1"/>
    </source>
</evidence>
<dbReference type="InterPro" id="IPR026740">
    <property type="entry name" value="AP3_beta"/>
</dbReference>
<dbReference type="Gene3D" id="1.25.10.10">
    <property type="entry name" value="Leucine-rich Repeat Variant"/>
    <property type="match status" value="1"/>
</dbReference>
<evidence type="ECO:0000256" key="4">
    <source>
        <dbReference type="ARBA" id="ARBA00022448"/>
    </source>
</evidence>
<reference evidence="13 14" key="1">
    <citation type="submission" date="2019-09" db="EMBL/GenBank/DDBJ databases">
        <title>Bird 10,000 Genomes (B10K) Project - Family phase.</title>
        <authorList>
            <person name="Zhang G."/>
        </authorList>
    </citation>
    <scope>NUCLEOTIDE SEQUENCE [LARGE SCALE GENOMIC DNA]</scope>
    <source>
        <strain evidence="13">B10K-MSB-42743</strain>
        <tissue evidence="13">Heart</tissue>
    </source>
</reference>
<evidence type="ECO:0000256" key="11">
    <source>
        <dbReference type="SAM" id="MobiDB-lite"/>
    </source>
</evidence>
<dbReference type="OrthoDB" id="302453at2759"/>
<dbReference type="GO" id="GO:0005794">
    <property type="term" value="C:Golgi apparatus"/>
    <property type="evidence" value="ECO:0007669"/>
    <property type="project" value="UniProtKB-SubCell"/>
</dbReference>
<dbReference type="InterPro" id="IPR002553">
    <property type="entry name" value="Clathrin/coatomer_adapt-like_N"/>
</dbReference>
<organism evidence="13 14">
    <name type="scientific">Crypturellus soui</name>
    <dbReference type="NCBI Taxonomy" id="458187"/>
    <lineage>
        <taxon>Eukaryota</taxon>
        <taxon>Metazoa</taxon>
        <taxon>Chordata</taxon>
        <taxon>Craniata</taxon>
        <taxon>Vertebrata</taxon>
        <taxon>Euteleostomi</taxon>
        <taxon>Archelosauria</taxon>
        <taxon>Archosauria</taxon>
        <taxon>Dinosauria</taxon>
        <taxon>Saurischia</taxon>
        <taxon>Theropoda</taxon>
        <taxon>Coelurosauria</taxon>
        <taxon>Aves</taxon>
        <taxon>Palaeognathae</taxon>
        <taxon>Tinamiformes</taxon>
        <taxon>Tinamidae</taxon>
        <taxon>Crypturellus</taxon>
    </lineage>
</organism>
<dbReference type="InterPro" id="IPR026739">
    <property type="entry name" value="AP_beta"/>
</dbReference>
<keyword evidence="6" id="KW-0653">Protein transport</keyword>
<dbReference type="InterPro" id="IPR016024">
    <property type="entry name" value="ARM-type_fold"/>
</dbReference>
<keyword evidence="5" id="KW-0597">Phosphoprotein</keyword>
<evidence type="ECO:0000256" key="2">
    <source>
        <dbReference type="ARBA" id="ARBA00004555"/>
    </source>
</evidence>
<gene>
    <name evidence="13" type="primary">Ap3b2</name>
    <name evidence="13" type="ORF">CRYSOU_R02487</name>
</gene>
<feature type="domain" description="AP-3 complex subunit beta C-terminal" evidence="12">
    <location>
        <begin position="619"/>
        <end position="766"/>
    </location>
</feature>
<dbReference type="GO" id="GO:0030665">
    <property type="term" value="C:clathrin-coated vesicle membrane"/>
    <property type="evidence" value="ECO:0007669"/>
    <property type="project" value="UniProtKB-SubCell"/>
</dbReference>
<keyword evidence="8" id="KW-0472">Membrane</keyword>
<comment type="similarity">
    <text evidence="3">Belongs to the adaptor complexes large subunit family.</text>
</comment>
<comment type="subcellular location">
    <subcellularLocation>
        <location evidence="1">Cytoplasmic vesicle</location>
        <location evidence="1">Clathrin-coated vesicle membrane</location>
        <topology evidence="1">Peripheral membrane protein</topology>
        <orientation evidence="1">Cytoplasmic side</orientation>
    </subcellularLocation>
    <subcellularLocation>
        <location evidence="2">Golgi apparatus</location>
    </subcellularLocation>
</comment>
<evidence type="ECO:0000256" key="3">
    <source>
        <dbReference type="ARBA" id="ARBA00006613"/>
    </source>
</evidence>
<feature type="compositionally biased region" description="Acidic residues" evidence="11">
    <location>
        <begin position="518"/>
        <end position="530"/>
    </location>
</feature>
<dbReference type="InterPro" id="IPR011989">
    <property type="entry name" value="ARM-like"/>
</dbReference>
<dbReference type="SMART" id="SM01355">
    <property type="entry name" value="AP3B1_C"/>
    <property type="match status" value="1"/>
</dbReference>
<protein>
    <submittedName>
        <fullName evidence="13">AP3B2 protein</fullName>
    </submittedName>
</protein>
<keyword evidence="4" id="KW-0813">Transport</keyword>
<feature type="region of interest" description="Disordered" evidence="11">
    <location>
        <begin position="492"/>
        <end position="622"/>
    </location>
</feature>
<dbReference type="InterPro" id="IPR029390">
    <property type="entry name" value="AP3B_C"/>
</dbReference>
<dbReference type="GO" id="GO:0030123">
    <property type="term" value="C:AP-3 adaptor complex"/>
    <property type="evidence" value="ECO:0007669"/>
    <property type="project" value="InterPro"/>
</dbReference>
<evidence type="ECO:0000259" key="12">
    <source>
        <dbReference type="SMART" id="SM01355"/>
    </source>
</evidence>
<keyword evidence="7" id="KW-0333">Golgi apparatus</keyword>
<feature type="compositionally biased region" description="Basic and acidic residues" evidence="11">
    <location>
        <begin position="492"/>
        <end position="504"/>
    </location>
</feature>